<evidence type="ECO:0000259" key="7">
    <source>
        <dbReference type="Pfam" id="PF00082"/>
    </source>
</evidence>
<keyword evidence="9" id="KW-1185">Reference proteome</keyword>
<dbReference type="RefSeq" id="WP_369202381.1">
    <property type="nucleotide sequence ID" value="NZ_JBFNXQ010000002.1"/>
</dbReference>
<keyword evidence="4 5" id="KW-0720">Serine protease</keyword>
<dbReference type="PROSITE" id="PS00136">
    <property type="entry name" value="SUBTILASE_ASP"/>
    <property type="match status" value="1"/>
</dbReference>
<name>A0ABV3XA35_9ACTN</name>
<dbReference type="PROSITE" id="PS00137">
    <property type="entry name" value="SUBTILASE_HIS"/>
    <property type="match status" value="1"/>
</dbReference>
<evidence type="ECO:0000313" key="9">
    <source>
        <dbReference type="Proteomes" id="UP001560045"/>
    </source>
</evidence>
<dbReference type="InterPro" id="IPR023828">
    <property type="entry name" value="Peptidase_S8_Ser-AS"/>
</dbReference>
<reference evidence="8 9" key="1">
    <citation type="submission" date="2024-06" db="EMBL/GenBank/DDBJ databases">
        <title>Draft genome sequence of Geodermatophilus badlandi, a novel member of the Geodermatophilaceae isolated from badland sedimentary rocks in the Red desert, Wyoming, USA.</title>
        <authorList>
            <person name="Ben Tekaya S."/>
            <person name="Nouioui I."/>
            <person name="Flores G.M."/>
            <person name="Shaal M.N."/>
            <person name="Bredoire F."/>
            <person name="Basile F."/>
            <person name="Van Diepen L."/>
            <person name="Ward N.L."/>
        </authorList>
    </citation>
    <scope>NUCLEOTIDE SEQUENCE [LARGE SCALE GENOMIC DNA]</scope>
    <source>
        <strain evidence="8 9">WL48A</strain>
    </source>
</reference>
<dbReference type="InterPro" id="IPR036852">
    <property type="entry name" value="Peptidase_S8/S53_dom_sf"/>
</dbReference>
<dbReference type="PROSITE" id="PS51892">
    <property type="entry name" value="SUBTILASE"/>
    <property type="match status" value="1"/>
</dbReference>
<dbReference type="Gene3D" id="3.40.50.200">
    <property type="entry name" value="Peptidase S8/S53 domain"/>
    <property type="match status" value="1"/>
</dbReference>
<keyword evidence="2 5" id="KW-0645">Protease</keyword>
<dbReference type="PANTHER" id="PTHR43806:SF11">
    <property type="entry name" value="CEREVISIN-RELATED"/>
    <property type="match status" value="1"/>
</dbReference>
<dbReference type="SUPFAM" id="SSF52743">
    <property type="entry name" value="Subtilisin-like"/>
    <property type="match status" value="1"/>
</dbReference>
<protein>
    <submittedName>
        <fullName evidence="8">S8 family serine peptidase</fullName>
    </submittedName>
</protein>
<evidence type="ECO:0000313" key="8">
    <source>
        <dbReference type="EMBL" id="MEX5716973.1"/>
    </source>
</evidence>
<sequence length="394" mass="39888">MRTYTVLRDLTDANTGEPFGGAATLGTPDLGSVGLRVDVERLDKSDVRSLSRDPEVRAIAPVMPTTLIHPVGEPEDGPTEAAGTAWGVTAVGADRSARTGAGVVVAVLDTGIDAAHPAFTGVTLTQMDFSGSGNGDKQGHGTHCAGTVLGRDVDGTRIGVAPGIEHALIGKVLGDNGGGDSEMIFRGIQWALDNHAQVISMSLGFDFPGLVKDLVGRGWPADLATSVALEAYRANLRMFDALMGVARGREPFGGGCVLVAAAGNESRRDVDPDYEIAVSIPAAADGVVSVGALGESAGGLRVAPFSNTFPQVSGPGVAVLSAKLGGGLTALSGTSMATPHVAGVAALWWEELTRSDVPLSARATLAKVLATATTAGLAADADPADRGLGLVQAP</sequence>
<gene>
    <name evidence="8" type="ORF">ABQ292_01160</name>
</gene>
<evidence type="ECO:0000256" key="5">
    <source>
        <dbReference type="PROSITE-ProRule" id="PRU01240"/>
    </source>
</evidence>
<dbReference type="PROSITE" id="PS00138">
    <property type="entry name" value="SUBTILASE_SER"/>
    <property type="match status" value="1"/>
</dbReference>
<dbReference type="PRINTS" id="PR00723">
    <property type="entry name" value="SUBTILISIN"/>
</dbReference>
<dbReference type="EMBL" id="JBFNXQ010000002">
    <property type="protein sequence ID" value="MEX5716973.1"/>
    <property type="molecule type" value="Genomic_DNA"/>
</dbReference>
<organism evidence="8 9">
    <name type="scientific">Geodermatophilus maliterrae</name>
    <dbReference type="NCBI Taxonomy" id="3162531"/>
    <lineage>
        <taxon>Bacteria</taxon>
        <taxon>Bacillati</taxon>
        <taxon>Actinomycetota</taxon>
        <taxon>Actinomycetes</taxon>
        <taxon>Geodermatophilales</taxon>
        <taxon>Geodermatophilaceae</taxon>
        <taxon>Geodermatophilus</taxon>
    </lineage>
</organism>
<comment type="caution">
    <text evidence="8">The sequence shown here is derived from an EMBL/GenBank/DDBJ whole genome shotgun (WGS) entry which is preliminary data.</text>
</comment>
<proteinExistence type="inferred from homology"/>
<evidence type="ECO:0000256" key="3">
    <source>
        <dbReference type="ARBA" id="ARBA00022801"/>
    </source>
</evidence>
<dbReference type="InterPro" id="IPR022398">
    <property type="entry name" value="Peptidase_S8_His-AS"/>
</dbReference>
<dbReference type="Proteomes" id="UP001560045">
    <property type="component" value="Unassembled WGS sequence"/>
</dbReference>
<dbReference type="PANTHER" id="PTHR43806">
    <property type="entry name" value="PEPTIDASE S8"/>
    <property type="match status" value="1"/>
</dbReference>
<dbReference type="InterPro" id="IPR023827">
    <property type="entry name" value="Peptidase_S8_Asp-AS"/>
</dbReference>
<accession>A0ABV3XA35</accession>
<comment type="similarity">
    <text evidence="1 5 6">Belongs to the peptidase S8 family.</text>
</comment>
<evidence type="ECO:0000256" key="4">
    <source>
        <dbReference type="ARBA" id="ARBA00022825"/>
    </source>
</evidence>
<dbReference type="CDD" id="cd07480">
    <property type="entry name" value="Peptidases_S8_12"/>
    <property type="match status" value="1"/>
</dbReference>
<dbReference type="InterPro" id="IPR050131">
    <property type="entry name" value="Peptidase_S8_subtilisin-like"/>
</dbReference>
<feature type="active site" description="Charge relay system" evidence="5">
    <location>
        <position position="140"/>
    </location>
</feature>
<feature type="active site" description="Charge relay system" evidence="5">
    <location>
        <position position="335"/>
    </location>
</feature>
<evidence type="ECO:0000256" key="1">
    <source>
        <dbReference type="ARBA" id="ARBA00011073"/>
    </source>
</evidence>
<dbReference type="Pfam" id="PF00082">
    <property type="entry name" value="Peptidase_S8"/>
    <property type="match status" value="1"/>
</dbReference>
<feature type="active site" description="Charge relay system" evidence="5">
    <location>
        <position position="109"/>
    </location>
</feature>
<dbReference type="InterPro" id="IPR015500">
    <property type="entry name" value="Peptidase_S8_subtilisin-rel"/>
</dbReference>
<keyword evidence="3 5" id="KW-0378">Hydrolase</keyword>
<feature type="domain" description="Peptidase S8/S53" evidence="7">
    <location>
        <begin position="100"/>
        <end position="375"/>
    </location>
</feature>
<evidence type="ECO:0000256" key="6">
    <source>
        <dbReference type="RuleBase" id="RU003355"/>
    </source>
</evidence>
<evidence type="ECO:0000256" key="2">
    <source>
        <dbReference type="ARBA" id="ARBA00022670"/>
    </source>
</evidence>
<dbReference type="InterPro" id="IPR000209">
    <property type="entry name" value="Peptidase_S8/S53_dom"/>
</dbReference>